<name>A0A1B1AH27_9PROT</name>
<keyword evidence="1" id="KW-0472">Membrane</keyword>
<protein>
    <submittedName>
        <fullName evidence="2">Uncharacterized protein</fullName>
    </submittedName>
</protein>
<keyword evidence="1" id="KW-0812">Transmembrane</keyword>
<feature type="transmembrane region" description="Helical" evidence="1">
    <location>
        <begin position="149"/>
        <end position="168"/>
    </location>
</feature>
<keyword evidence="3" id="KW-1185">Reference proteome</keyword>
<accession>A0A1B1AH27</accession>
<feature type="transmembrane region" description="Helical" evidence="1">
    <location>
        <begin position="31"/>
        <end position="58"/>
    </location>
</feature>
<evidence type="ECO:0000313" key="2">
    <source>
        <dbReference type="EMBL" id="ANP45864.1"/>
    </source>
</evidence>
<feature type="transmembrane region" description="Helical" evidence="1">
    <location>
        <begin position="78"/>
        <end position="105"/>
    </location>
</feature>
<reference evidence="2 3" key="1">
    <citation type="submission" date="2015-11" db="EMBL/GenBank/DDBJ databases">
        <title>Whole-Genome Sequence of Candidatus Oderbacter manganicum from the National Park Lower Oder Valley, Germany.</title>
        <authorList>
            <person name="Braun B."/>
            <person name="Liere K."/>
            <person name="Szewzyk U."/>
        </authorList>
    </citation>
    <scope>NUCLEOTIDE SEQUENCE [LARGE SCALE GENOMIC DNA]</scope>
    <source>
        <strain evidence="2 3">OTSz_A_272</strain>
    </source>
</reference>
<dbReference type="KEGG" id="cbot:ATE48_07975"/>
<proteinExistence type="predicted"/>
<organism evidence="2 3">
    <name type="scientific">Candidatus Viadribacter manganicus</name>
    <dbReference type="NCBI Taxonomy" id="1759059"/>
    <lineage>
        <taxon>Bacteria</taxon>
        <taxon>Pseudomonadati</taxon>
        <taxon>Pseudomonadota</taxon>
        <taxon>Alphaproteobacteria</taxon>
        <taxon>Hyphomonadales</taxon>
        <taxon>Hyphomonadaceae</taxon>
        <taxon>Candidatus Viadribacter</taxon>
    </lineage>
</organism>
<sequence length="174" mass="18207">MAPAAAEGGGRMNILGRLFPRSLTNAYQGSWAAVWLLAPVLIIKTMIGFNFSGLNPFISVSEVLQTVDGVPLDTFSPAAVASIISSAGAWGMALFALCLFTWLVVVRYRAGLPAAILLLLIEQVGRTGVDTVGLVAEVAATRAMPAAGAVINLGMTALLTIAFLLSLLRVKHLN</sequence>
<gene>
    <name evidence="2" type="ORF">ATE48_07975</name>
</gene>
<evidence type="ECO:0000256" key="1">
    <source>
        <dbReference type="SAM" id="Phobius"/>
    </source>
</evidence>
<keyword evidence="1" id="KW-1133">Transmembrane helix</keyword>
<evidence type="ECO:0000313" key="3">
    <source>
        <dbReference type="Proteomes" id="UP000092498"/>
    </source>
</evidence>
<dbReference type="InParanoid" id="A0A1B1AH27"/>
<dbReference type="STRING" id="1759059.ATE48_07975"/>
<dbReference type="Proteomes" id="UP000092498">
    <property type="component" value="Chromosome"/>
</dbReference>
<dbReference type="AlphaFoldDB" id="A0A1B1AH27"/>
<dbReference type="EMBL" id="CP013244">
    <property type="protein sequence ID" value="ANP45864.1"/>
    <property type="molecule type" value="Genomic_DNA"/>
</dbReference>